<dbReference type="GO" id="GO:0004674">
    <property type="term" value="F:protein serine/threonine kinase activity"/>
    <property type="evidence" value="ECO:0007669"/>
    <property type="project" value="TreeGrafter"/>
</dbReference>
<sequence length="1337" mass="141800">MMTAGMGPVVAARGSPMGNRAVRAIVRRFCLAAVLVIAVVGPCRGMEARGEGEWSASSAAGLHAALGAMHTAEDRAGVVVANNSIFIDRVALIPTIRLRESVTVAGRRRGTWLQVEARDRPLLRLDPEAAPVLTFVNFTVYLGGGEGTLEEAIGGLVDAPAPTELVFRNTTFAVDARAWVLLRRDILELGAARGEEAAVSVVGSDLRIDEMALGSATLLDVSFRRRRSGEVVPPIVRNVSDAADLLEVLNLAEDPATPAPPVKGVLIKNVSVGEDDLSESGSADIVGKVVLSAPPDTRTTLRVAPIVGPGTLAQVAPTGQLVLLDLMENLTFAIPGDKECGEMDAACMLNVRYHSSVNFDAGACDCSITLINTTILSTCEHVSNLSNTVAVFNADLDTLPEVELAPSRDNRTVRFVSYLGRGTCLANVTLTCDPEVAKESIRGQLPLQGPSPAGSKPSREESAIYILLGVGGGVILVCLVGLIWPPRTFCRNVAARVGMVKGKEGSFVGILSEDDEYDVTGRRAEKSAEKRAAKMSSPGSEQWDIEQYFHEQITGQQRGVSDNAVTIEEQLATGGYGVVYKGRWRGIPVAVKTVVFQDDPMTTGKEKERAILEAAISSSIAHRNVVQTYHHSFKRLQLDEKTEEYGWDIKGNAKEGDWKLYIVQELCEHGSLRSALKKGLFASCTTHKKLLGAVVQVAMDVANGLAHLHHHNVIHGDLNTKNVLLQHETHAEGPLQVVCKLADFGLSVKMGSCESHVSDHRAGTPFYMAPEVAQKGVLSKKSDVFSFGVVMWEIYHQSSPVQSLGEGSLKYHEKFPKYPVTCPMLYALLCVVCLSPRPADRPDFNFVKKVLKTLSVKLQSDDYTQPKNIQKENLAVVSQLNGKNGAELLQLLSDQVELEAKLHGVDLSQPSESPPPTETKLDMQSLLTSKEVSARALLSPKTCISSPTHPPTPSPRPHTPSGSRSPTHGPHSWVSMAQGSEEERRFIGSAVSDAHDSGADELVWSADNEPNGANSYVMSVSIDAPDSEGAGMTFAWDPVVNCEAVGDGAPAGVSIPSGGAGHLQQDAPEREGTGFRFAWDPTFNGEASWDDGPAPVAPPGGSSGYAAHVVASSESISLGISPSPLTPAGDTADVLPSSLWLGGKAADMLSPAFPQPHRHVAVPLAQASGPSTPPTASSTPPLEGVHQPSFVGHRAVPGGQSRYILNWSAAATQPPAPPPPVHGDLQASIQPLGMQVAPSIGPLGVVGIGGNSSREGVGGREQSEMGISAARNAQEVGGVASEGGVLWTMSSFRQQLGELANRHGRLRPGFEPQSSPPSSEHGSSMPFHSIGQGGRRP</sequence>
<dbReference type="Proteomes" id="UP000708148">
    <property type="component" value="Unassembled WGS sequence"/>
</dbReference>
<gene>
    <name evidence="3" type="ORF">OSTQU699_LOCUS372</name>
</gene>
<dbReference type="PROSITE" id="PS50011">
    <property type="entry name" value="PROTEIN_KINASE_DOM"/>
    <property type="match status" value="1"/>
</dbReference>
<dbReference type="InterPro" id="IPR051681">
    <property type="entry name" value="Ser/Thr_Kinases-Pseudokinases"/>
</dbReference>
<evidence type="ECO:0000313" key="4">
    <source>
        <dbReference type="Proteomes" id="UP000708148"/>
    </source>
</evidence>
<evidence type="ECO:0000259" key="2">
    <source>
        <dbReference type="PROSITE" id="PS50011"/>
    </source>
</evidence>
<dbReference type="InterPro" id="IPR000719">
    <property type="entry name" value="Prot_kinase_dom"/>
</dbReference>
<dbReference type="SUPFAM" id="SSF56112">
    <property type="entry name" value="Protein kinase-like (PK-like)"/>
    <property type="match status" value="1"/>
</dbReference>
<dbReference type="EMBL" id="CAJHUC010000291">
    <property type="protein sequence ID" value="CAD7695011.1"/>
    <property type="molecule type" value="Genomic_DNA"/>
</dbReference>
<dbReference type="GO" id="GO:0005524">
    <property type="term" value="F:ATP binding"/>
    <property type="evidence" value="ECO:0007669"/>
    <property type="project" value="InterPro"/>
</dbReference>
<feature type="compositionally biased region" description="Pro residues" evidence="1">
    <location>
        <begin position="948"/>
        <end position="958"/>
    </location>
</feature>
<evidence type="ECO:0000313" key="3">
    <source>
        <dbReference type="EMBL" id="CAD7695011.1"/>
    </source>
</evidence>
<dbReference type="Pfam" id="PF07714">
    <property type="entry name" value="PK_Tyr_Ser-Thr"/>
    <property type="match status" value="1"/>
</dbReference>
<name>A0A8S1IL97_9CHLO</name>
<dbReference type="PANTHER" id="PTHR44329">
    <property type="entry name" value="SERINE/THREONINE-PROTEIN KINASE TNNI3K-RELATED"/>
    <property type="match status" value="1"/>
</dbReference>
<dbReference type="Gene3D" id="1.10.510.10">
    <property type="entry name" value="Transferase(Phosphotransferase) domain 1"/>
    <property type="match status" value="1"/>
</dbReference>
<proteinExistence type="predicted"/>
<feature type="compositionally biased region" description="Low complexity" evidence="1">
    <location>
        <begin position="1309"/>
        <end position="1326"/>
    </location>
</feature>
<feature type="region of interest" description="Disordered" evidence="1">
    <location>
        <begin position="940"/>
        <end position="985"/>
    </location>
</feature>
<feature type="domain" description="Protein kinase" evidence="2">
    <location>
        <begin position="565"/>
        <end position="854"/>
    </location>
</feature>
<keyword evidence="4" id="KW-1185">Reference proteome</keyword>
<feature type="region of interest" description="Disordered" evidence="1">
    <location>
        <begin position="905"/>
        <end position="924"/>
    </location>
</feature>
<organism evidence="3 4">
    <name type="scientific">Ostreobium quekettii</name>
    <dbReference type="NCBI Taxonomy" id="121088"/>
    <lineage>
        <taxon>Eukaryota</taxon>
        <taxon>Viridiplantae</taxon>
        <taxon>Chlorophyta</taxon>
        <taxon>core chlorophytes</taxon>
        <taxon>Ulvophyceae</taxon>
        <taxon>TCBD clade</taxon>
        <taxon>Bryopsidales</taxon>
        <taxon>Ostreobineae</taxon>
        <taxon>Ostreobiaceae</taxon>
        <taxon>Ostreobium</taxon>
    </lineage>
</organism>
<accession>A0A8S1IL97</accession>
<feature type="region of interest" description="Disordered" evidence="1">
    <location>
        <begin position="1298"/>
        <end position="1337"/>
    </location>
</feature>
<evidence type="ECO:0000256" key="1">
    <source>
        <dbReference type="SAM" id="MobiDB-lite"/>
    </source>
</evidence>
<feature type="compositionally biased region" description="Low complexity" evidence="1">
    <location>
        <begin position="959"/>
        <end position="968"/>
    </location>
</feature>
<dbReference type="InterPro" id="IPR011009">
    <property type="entry name" value="Kinase-like_dom_sf"/>
</dbReference>
<dbReference type="InterPro" id="IPR001245">
    <property type="entry name" value="Ser-Thr/Tyr_kinase_cat_dom"/>
</dbReference>
<reference evidence="3" key="1">
    <citation type="submission" date="2020-12" db="EMBL/GenBank/DDBJ databases">
        <authorList>
            <person name="Iha C."/>
        </authorList>
    </citation>
    <scope>NUCLEOTIDE SEQUENCE</scope>
</reference>
<protein>
    <recommendedName>
        <fullName evidence="2">Protein kinase domain-containing protein</fullName>
    </recommendedName>
</protein>
<dbReference type="PANTHER" id="PTHR44329:SF214">
    <property type="entry name" value="PROTEIN KINASE DOMAIN-CONTAINING PROTEIN"/>
    <property type="match status" value="1"/>
</dbReference>
<dbReference type="OrthoDB" id="2406365at2759"/>
<comment type="caution">
    <text evidence="3">The sequence shown here is derived from an EMBL/GenBank/DDBJ whole genome shotgun (WGS) entry which is preliminary data.</text>
</comment>